<organism evidence="8 9">
    <name type="scientific">Stylosanthes scabra</name>
    <dbReference type="NCBI Taxonomy" id="79078"/>
    <lineage>
        <taxon>Eukaryota</taxon>
        <taxon>Viridiplantae</taxon>
        <taxon>Streptophyta</taxon>
        <taxon>Embryophyta</taxon>
        <taxon>Tracheophyta</taxon>
        <taxon>Spermatophyta</taxon>
        <taxon>Magnoliopsida</taxon>
        <taxon>eudicotyledons</taxon>
        <taxon>Gunneridae</taxon>
        <taxon>Pentapetalae</taxon>
        <taxon>rosids</taxon>
        <taxon>fabids</taxon>
        <taxon>Fabales</taxon>
        <taxon>Fabaceae</taxon>
        <taxon>Papilionoideae</taxon>
        <taxon>50 kb inversion clade</taxon>
        <taxon>dalbergioids sensu lato</taxon>
        <taxon>Dalbergieae</taxon>
        <taxon>Pterocarpus clade</taxon>
        <taxon>Stylosanthes</taxon>
    </lineage>
</organism>
<evidence type="ECO:0000256" key="3">
    <source>
        <dbReference type="ARBA" id="ARBA00022833"/>
    </source>
</evidence>
<feature type="transmembrane region" description="Helical" evidence="6">
    <location>
        <begin position="139"/>
        <end position="159"/>
    </location>
</feature>
<dbReference type="PROSITE" id="PS51999">
    <property type="entry name" value="ZF_GRF"/>
    <property type="match status" value="1"/>
</dbReference>
<accession>A0ABU6XEA3</accession>
<reference evidence="8 9" key="1">
    <citation type="journal article" date="2023" name="Plants (Basel)">
        <title>Bridging the Gap: Combining Genomics and Transcriptomics Approaches to Understand Stylosanthes scabra, an Orphan Legume from the Brazilian Caatinga.</title>
        <authorList>
            <person name="Ferreira-Neto J.R.C."/>
            <person name="da Silva M.D."/>
            <person name="Binneck E."/>
            <person name="de Melo N.F."/>
            <person name="da Silva R.H."/>
            <person name="de Melo A.L.T.M."/>
            <person name="Pandolfi V."/>
            <person name="Bustamante F.O."/>
            <person name="Brasileiro-Vidal A.C."/>
            <person name="Benko-Iseppon A.M."/>
        </authorList>
    </citation>
    <scope>NUCLEOTIDE SEQUENCE [LARGE SCALE GENOMIC DNA]</scope>
    <source>
        <tissue evidence="8">Leaves</tissue>
    </source>
</reference>
<feature type="compositionally biased region" description="Basic and acidic residues" evidence="5">
    <location>
        <begin position="1"/>
        <end position="10"/>
    </location>
</feature>
<protein>
    <recommendedName>
        <fullName evidence="7">GRF-type domain-containing protein</fullName>
    </recommendedName>
</protein>
<evidence type="ECO:0000313" key="8">
    <source>
        <dbReference type="EMBL" id="MED6196131.1"/>
    </source>
</evidence>
<evidence type="ECO:0000256" key="5">
    <source>
        <dbReference type="SAM" id="MobiDB-lite"/>
    </source>
</evidence>
<dbReference type="Proteomes" id="UP001341840">
    <property type="component" value="Unassembled WGS sequence"/>
</dbReference>
<evidence type="ECO:0000256" key="1">
    <source>
        <dbReference type="ARBA" id="ARBA00022723"/>
    </source>
</evidence>
<keyword evidence="3" id="KW-0862">Zinc</keyword>
<feature type="domain" description="GRF-type" evidence="7">
    <location>
        <begin position="43"/>
        <end position="86"/>
    </location>
</feature>
<keyword evidence="6" id="KW-0812">Transmembrane</keyword>
<keyword evidence="2 4" id="KW-0863">Zinc-finger</keyword>
<keyword evidence="6" id="KW-0472">Membrane</keyword>
<feature type="compositionally biased region" description="Low complexity" evidence="5">
    <location>
        <begin position="11"/>
        <end position="22"/>
    </location>
</feature>
<evidence type="ECO:0000256" key="4">
    <source>
        <dbReference type="PROSITE-ProRule" id="PRU01343"/>
    </source>
</evidence>
<keyword evidence="6" id="KW-1133">Transmembrane helix</keyword>
<dbReference type="EMBL" id="JASCZI010211713">
    <property type="protein sequence ID" value="MED6196131.1"/>
    <property type="molecule type" value="Genomic_DNA"/>
</dbReference>
<evidence type="ECO:0000256" key="6">
    <source>
        <dbReference type="SAM" id="Phobius"/>
    </source>
</evidence>
<evidence type="ECO:0000259" key="7">
    <source>
        <dbReference type="PROSITE" id="PS51999"/>
    </source>
</evidence>
<gene>
    <name evidence="8" type="ORF">PIB30_044397</name>
</gene>
<keyword evidence="1" id="KW-0479">Metal-binding</keyword>
<comment type="caution">
    <text evidence="8">The sequence shown here is derived from an EMBL/GenBank/DDBJ whole genome shotgun (WGS) entry which is preliminary data.</text>
</comment>
<evidence type="ECO:0000256" key="2">
    <source>
        <dbReference type="ARBA" id="ARBA00022771"/>
    </source>
</evidence>
<proteinExistence type="predicted"/>
<dbReference type="InterPro" id="IPR010666">
    <property type="entry name" value="Znf_GRF"/>
</dbReference>
<evidence type="ECO:0000313" key="9">
    <source>
        <dbReference type="Proteomes" id="UP001341840"/>
    </source>
</evidence>
<keyword evidence="9" id="KW-1185">Reference proteome</keyword>
<sequence>MATPTHERGKTSTSSQSCGSACGGSPSFLRKRKKKCAFNNGKCSHGLDAMTLQFGTQLNPGRLFLRCPLWEKADLRCEYFVWVDEIADDEKSAGVHERGEASHNKEEQFMGGDCNSKHLMKIPNKVTEIAEELKYIRKLIRAVCVGVGVIILLLVMCFIKK</sequence>
<feature type="region of interest" description="Disordered" evidence="5">
    <location>
        <begin position="1"/>
        <end position="22"/>
    </location>
</feature>
<name>A0ABU6XEA3_9FABA</name>